<sequence>MHKEPKFSSFTMPFGYSLLGSLVSCLQKADGPLPVTFPSVNKDDRSITLALEWEHGDYLWWRKMVTLGELCTSSQGLKGIMASRIAAEVADGSSDLPKIWRLSFM</sequence>
<dbReference type="EMBL" id="KK198760">
    <property type="protein sequence ID" value="KCW57202.1"/>
    <property type="molecule type" value="Genomic_DNA"/>
</dbReference>
<reference evidence="1" key="1">
    <citation type="submission" date="2013-07" db="EMBL/GenBank/DDBJ databases">
        <title>The genome of Eucalyptus grandis.</title>
        <authorList>
            <person name="Schmutz J."/>
            <person name="Hayes R."/>
            <person name="Myburg A."/>
            <person name="Tuskan G."/>
            <person name="Grattapaglia D."/>
            <person name="Rokhsar D.S."/>
        </authorList>
    </citation>
    <scope>NUCLEOTIDE SEQUENCE</scope>
    <source>
        <tissue evidence="1">Leaf extractions</tissue>
    </source>
</reference>
<dbReference type="InParanoid" id="A0A059ATB2"/>
<protein>
    <submittedName>
        <fullName evidence="1">Uncharacterized protein</fullName>
    </submittedName>
</protein>
<dbReference type="Gramene" id="KCW57202">
    <property type="protein sequence ID" value="KCW57202"/>
    <property type="gene ID" value="EUGRSUZ_H00017"/>
</dbReference>
<dbReference type="AlphaFoldDB" id="A0A059ATB2"/>
<accession>A0A059ATB2</accession>
<proteinExistence type="predicted"/>
<evidence type="ECO:0000313" key="1">
    <source>
        <dbReference type="EMBL" id="KCW57202.1"/>
    </source>
</evidence>
<name>A0A059ATB2_EUCGR</name>
<dbReference type="PROSITE" id="PS51257">
    <property type="entry name" value="PROKAR_LIPOPROTEIN"/>
    <property type="match status" value="1"/>
</dbReference>
<organism evidence="1">
    <name type="scientific">Eucalyptus grandis</name>
    <name type="common">Flooded gum</name>
    <dbReference type="NCBI Taxonomy" id="71139"/>
    <lineage>
        <taxon>Eukaryota</taxon>
        <taxon>Viridiplantae</taxon>
        <taxon>Streptophyta</taxon>
        <taxon>Embryophyta</taxon>
        <taxon>Tracheophyta</taxon>
        <taxon>Spermatophyta</taxon>
        <taxon>Magnoliopsida</taxon>
        <taxon>eudicotyledons</taxon>
        <taxon>Gunneridae</taxon>
        <taxon>Pentapetalae</taxon>
        <taxon>rosids</taxon>
        <taxon>malvids</taxon>
        <taxon>Myrtales</taxon>
        <taxon>Myrtaceae</taxon>
        <taxon>Myrtoideae</taxon>
        <taxon>Eucalypteae</taxon>
        <taxon>Eucalyptus</taxon>
    </lineage>
</organism>
<gene>
    <name evidence="1" type="ORF">EUGRSUZ_H00017</name>
</gene>